<sequence>MEAKVIHCGQYERYGDYFRVWEIKTDGESKEEVLKYIRENVHKYDLPPAGEWAVNVRYGGEKYNDPDYYFRGYYTLEKIKGGYRYTVREPYYLWKHIELGGDL</sequence>
<accession>A0A8S5VXT5</accession>
<reference evidence="1" key="1">
    <citation type="journal article" date="2021" name="Proc. Natl. Acad. Sci. U.S.A.">
        <title>A Catalog of Tens of Thousands of Viruses from Human Metagenomes Reveals Hidden Associations with Chronic Diseases.</title>
        <authorList>
            <person name="Tisza M.J."/>
            <person name="Buck C.B."/>
        </authorList>
    </citation>
    <scope>NUCLEOTIDE SEQUENCE</scope>
    <source>
        <strain evidence="1">CtcFy9</strain>
    </source>
</reference>
<evidence type="ECO:0000313" key="1">
    <source>
        <dbReference type="EMBL" id="DAI05962.1"/>
    </source>
</evidence>
<organism evidence="1">
    <name type="scientific">Ackermannviridae sp</name>
    <dbReference type="NCBI Taxonomy" id="2831612"/>
    <lineage>
        <taxon>Viruses</taxon>
        <taxon>Duplodnaviria</taxon>
        <taxon>Heunggongvirae</taxon>
        <taxon>Uroviricota</taxon>
        <taxon>Caudoviricetes</taxon>
        <taxon>Pantevenvirales</taxon>
        <taxon>Ackermannviridae</taxon>
    </lineage>
</organism>
<name>A0A8S5VXT5_9CAUD</name>
<dbReference type="EMBL" id="BK024705">
    <property type="protein sequence ID" value="DAI05962.1"/>
    <property type="molecule type" value="Genomic_DNA"/>
</dbReference>
<protein>
    <submittedName>
        <fullName evidence="1">Uncharacterized protein</fullName>
    </submittedName>
</protein>
<proteinExistence type="predicted"/>